<reference evidence="2 3" key="1">
    <citation type="journal article" date="2012" name="J. Bacteriol.">
        <title>Complete genome sequence of the broad-host-range strain Sinorhizobium fredii USDA257.</title>
        <authorList>
            <person name="Schuldes J."/>
            <person name="Rodriguez Orbegoso M."/>
            <person name="Schmeisser C."/>
            <person name="Krishnan H.B."/>
            <person name="Daniel R."/>
            <person name="Streit W.R."/>
        </authorList>
    </citation>
    <scope>NUCLEOTIDE SEQUENCE [LARGE SCALE GENOMIC DNA]</scope>
    <source>
        <strain evidence="2 3">USDA 257</strain>
    </source>
</reference>
<feature type="transmembrane region" description="Helical" evidence="1">
    <location>
        <begin position="12"/>
        <end position="31"/>
    </location>
</feature>
<keyword evidence="1" id="KW-1133">Transmembrane helix</keyword>
<proteinExistence type="predicted"/>
<evidence type="ECO:0000313" key="3">
    <source>
        <dbReference type="Proteomes" id="UP000006180"/>
    </source>
</evidence>
<organism evidence="2 3">
    <name type="scientific">Sinorhizobium fredii (strain USDA 257)</name>
    <dbReference type="NCBI Taxonomy" id="1185652"/>
    <lineage>
        <taxon>Bacteria</taxon>
        <taxon>Pseudomonadati</taxon>
        <taxon>Pseudomonadota</taxon>
        <taxon>Alphaproteobacteria</taxon>
        <taxon>Hyphomicrobiales</taxon>
        <taxon>Rhizobiaceae</taxon>
        <taxon>Sinorhizobium/Ensifer group</taxon>
        <taxon>Sinorhizobium</taxon>
    </lineage>
</organism>
<name>I3X361_SINF2</name>
<dbReference type="AlphaFoldDB" id="I3X361"/>
<dbReference type="KEGG" id="sfd:USDA257_c17290"/>
<dbReference type="HOGENOM" id="CLU_3257889_0_0_5"/>
<evidence type="ECO:0000256" key="1">
    <source>
        <dbReference type="SAM" id="Phobius"/>
    </source>
</evidence>
<evidence type="ECO:0000313" key="2">
    <source>
        <dbReference type="EMBL" id="AFL50317.1"/>
    </source>
</evidence>
<accession>I3X361</accession>
<dbReference type="EMBL" id="CP003563">
    <property type="protein sequence ID" value="AFL50317.1"/>
    <property type="molecule type" value="Genomic_DNA"/>
</dbReference>
<evidence type="ECO:0008006" key="4">
    <source>
        <dbReference type="Google" id="ProtNLM"/>
    </source>
</evidence>
<keyword evidence="1" id="KW-0812">Transmembrane</keyword>
<keyword evidence="1" id="KW-0472">Membrane</keyword>
<sequence length="42" mass="4554">MLCFLNFGLNGLKAASIHILAVILVACVQFLRRPPARADGRS</sequence>
<protein>
    <recommendedName>
        <fullName evidence="4">Transmembrane protein</fullName>
    </recommendedName>
</protein>
<dbReference type="Proteomes" id="UP000006180">
    <property type="component" value="Chromosome"/>
</dbReference>
<gene>
    <name evidence="2" type="ORF">USDA257_c17290</name>
</gene>